<evidence type="ECO:0000256" key="3">
    <source>
        <dbReference type="SAM" id="MobiDB-lite"/>
    </source>
</evidence>
<dbReference type="AlphaFoldDB" id="K8EIV6"/>
<feature type="compositionally biased region" description="Acidic residues" evidence="3">
    <location>
        <begin position="75"/>
        <end position="84"/>
    </location>
</feature>
<sequence length="350" mass="38625">MDENNGIEAAPEASAPAPAPASPTTANVDDAKRKTTNKKKRKTKKDDFLRLHESPEDDYGAVQLKKKAEVKENNFDDDDGEDDTTVIASDSELDDALNKEEEEMKKEDDDDNKTEEDSEIQSTKTRTISTRELIVKRKENVEALMRVYEQTYYDLIETMRKRHRKFQLKHGHVGLKSAATALANARGLKAGKDDGENTIVDGEQQQQQHEGGDHEREQNGTRTTCSSETCEKNAMPFSRFCFEHVSLDAKQRFYEVIDGKLEWRVNEKFMMNAQKPSSTSEDDDGCGANETPGKGNDAKEENDDAVPEPATDPKPLKEMSPGPPGGGVNPNASTSPGGADMSLAASLGLL</sequence>
<dbReference type="RefSeq" id="XP_007511793.1">
    <property type="nucleotide sequence ID" value="XM_007511731.1"/>
</dbReference>
<feature type="region of interest" description="Disordered" evidence="3">
    <location>
        <begin position="1"/>
        <end position="124"/>
    </location>
</feature>
<feature type="compositionally biased region" description="Basic and acidic residues" evidence="3">
    <location>
        <begin position="44"/>
        <end position="54"/>
    </location>
</feature>
<feature type="domain" description="KANL2-like probable zinc-finger" evidence="4">
    <location>
        <begin position="225"/>
        <end position="255"/>
    </location>
</feature>
<dbReference type="PANTHER" id="PTHR16198:SF2">
    <property type="entry name" value="INO80 COMPLEX SUBUNIT D"/>
    <property type="match status" value="1"/>
</dbReference>
<feature type="compositionally biased region" description="Basic and acidic residues" evidence="3">
    <location>
        <begin position="96"/>
        <end position="107"/>
    </location>
</feature>
<evidence type="ECO:0000313" key="6">
    <source>
        <dbReference type="Proteomes" id="UP000198341"/>
    </source>
</evidence>
<accession>K8EIV6</accession>
<feature type="compositionally biased region" description="Low complexity" evidence="3">
    <location>
        <begin position="8"/>
        <end position="26"/>
    </location>
</feature>
<feature type="region of interest" description="Disordered" evidence="3">
    <location>
        <begin position="191"/>
        <end position="227"/>
    </location>
</feature>
<dbReference type="KEGG" id="bpg:Bathy08g03280"/>
<gene>
    <name evidence="5" type="ORF">Bathy08g03280</name>
</gene>
<dbReference type="EMBL" id="FO082271">
    <property type="protein sequence ID" value="CCO17914.1"/>
    <property type="molecule type" value="Genomic_DNA"/>
</dbReference>
<evidence type="ECO:0000256" key="1">
    <source>
        <dbReference type="ARBA" id="ARBA00004123"/>
    </source>
</evidence>
<dbReference type="GO" id="GO:0005634">
    <property type="term" value="C:nucleus"/>
    <property type="evidence" value="ECO:0007669"/>
    <property type="project" value="UniProtKB-SubCell"/>
</dbReference>
<keyword evidence="6" id="KW-1185">Reference proteome</keyword>
<feature type="region of interest" description="Disordered" evidence="3">
    <location>
        <begin position="272"/>
        <end position="350"/>
    </location>
</feature>
<reference evidence="5 6" key="1">
    <citation type="submission" date="2011-10" db="EMBL/GenBank/DDBJ databases">
        <authorList>
            <person name="Genoscope - CEA"/>
        </authorList>
    </citation>
    <scope>NUCLEOTIDE SEQUENCE [LARGE SCALE GENOMIC DNA]</scope>
    <source>
        <strain evidence="5 6">RCC 1105</strain>
    </source>
</reference>
<keyword evidence="2" id="KW-0539">Nucleus</keyword>
<organism evidence="5 6">
    <name type="scientific">Bathycoccus prasinos</name>
    <dbReference type="NCBI Taxonomy" id="41875"/>
    <lineage>
        <taxon>Eukaryota</taxon>
        <taxon>Viridiplantae</taxon>
        <taxon>Chlorophyta</taxon>
        <taxon>Mamiellophyceae</taxon>
        <taxon>Mamiellales</taxon>
        <taxon>Bathycoccaceae</taxon>
        <taxon>Bathycoccus</taxon>
    </lineage>
</organism>
<dbReference type="PANTHER" id="PTHR16198">
    <property type="match status" value="1"/>
</dbReference>
<protein>
    <recommendedName>
        <fullName evidence="4">KANL2-like probable zinc-finger domain-containing protein</fullName>
    </recommendedName>
</protein>
<evidence type="ECO:0000259" key="4">
    <source>
        <dbReference type="Pfam" id="PF13891"/>
    </source>
</evidence>
<comment type="subcellular location">
    <subcellularLocation>
        <location evidence="1">Nucleus</location>
    </subcellularLocation>
</comment>
<name>K8EIV6_9CHLO</name>
<feature type="compositionally biased region" description="Basic and acidic residues" evidence="3">
    <location>
        <begin position="210"/>
        <end position="219"/>
    </location>
</feature>
<evidence type="ECO:0000256" key="2">
    <source>
        <dbReference type="ARBA" id="ARBA00023242"/>
    </source>
</evidence>
<dbReference type="GeneID" id="19014307"/>
<feature type="compositionally biased region" description="Acidic residues" evidence="3">
    <location>
        <begin position="108"/>
        <end position="119"/>
    </location>
</feature>
<evidence type="ECO:0000313" key="5">
    <source>
        <dbReference type="EMBL" id="CCO17914.1"/>
    </source>
</evidence>
<dbReference type="Proteomes" id="UP000198341">
    <property type="component" value="Chromosome 8"/>
</dbReference>
<dbReference type="InterPro" id="IPR025927">
    <property type="entry name" value="Znf_KANL2-like"/>
</dbReference>
<feature type="compositionally biased region" description="Basic residues" evidence="3">
    <location>
        <begin position="34"/>
        <end position="43"/>
    </location>
</feature>
<dbReference type="Pfam" id="PF13891">
    <property type="entry name" value="zf-C3HC3H_KANSL2"/>
    <property type="match status" value="1"/>
</dbReference>
<proteinExistence type="predicted"/>